<sequence>MSSQASSSKASAEQAKASSNRKRKAKTTSQSGRPSKRPVNQASLDQSMSSSSTGDPALRMQQYDYHIEDDDEDEDDEEEDEELQNRGHFPPEIMPIVLGISRALEQAARQNRAWRRQQDLIEEVADEVFYMYKLPEGQRPKGSFLDVVDMVAETEDDCRIWKALPNAAAKKDHLERLLGFS</sequence>
<accession>A0AA97P5F5</accession>
<gene>
    <name evidence="2" type="ORF">OOU_Y34scaffold00216g4</name>
</gene>
<feature type="compositionally biased region" description="Polar residues" evidence="1">
    <location>
        <begin position="27"/>
        <end position="46"/>
    </location>
</feature>
<proteinExistence type="predicted"/>
<feature type="compositionally biased region" description="Acidic residues" evidence="1">
    <location>
        <begin position="67"/>
        <end position="82"/>
    </location>
</feature>
<name>A0AA97P5F5_PYRO3</name>
<dbReference type="EMBL" id="JH793081">
    <property type="protein sequence ID" value="ELQ42296.1"/>
    <property type="molecule type" value="Genomic_DNA"/>
</dbReference>
<feature type="compositionally biased region" description="Low complexity" evidence="1">
    <location>
        <begin position="1"/>
        <end position="18"/>
    </location>
</feature>
<evidence type="ECO:0000313" key="2">
    <source>
        <dbReference type="EMBL" id="ELQ42296.1"/>
    </source>
</evidence>
<dbReference type="Proteomes" id="UP000011086">
    <property type="component" value="Unassembled WGS sequence"/>
</dbReference>
<organism evidence="2">
    <name type="scientific">Pyricularia oryzae (strain Y34)</name>
    <name type="common">Rice blast fungus</name>
    <name type="synonym">Magnaporthe oryzae</name>
    <dbReference type="NCBI Taxonomy" id="1143189"/>
    <lineage>
        <taxon>Eukaryota</taxon>
        <taxon>Fungi</taxon>
        <taxon>Dikarya</taxon>
        <taxon>Ascomycota</taxon>
        <taxon>Pezizomycotina</taxon>
        <taxon>Sordariomycetes</taxon>
        <taxon>Sordariomycetidae</taxon>
        <taxon>Magnaporthales</taxon>
        <taxon>Pyriculariaceae</taxon>
        <taxon>Pyricularia</taxon>
    </lineage>
</organism>
<evidence type="ECO:0000256" key="1">
    <source>
        <dbReference type="SAM" id="MobiDB-lite"/>
    </source>
</evidence>
<dbReference type="AlphaFoldDB" id="A0AA97P5F5"/>
<feature type="region of interest" description="Disordered" evidence="1">
    <location>
        <begin position="1"/>
        <end position="91"/>
    </location>
</feature>
<reference evidence="2" key="1">
    <citation type="journal article" date="2012" name="PLoS Genet.">
        <title>Comparative analysis of the genomes of two field isolates of the rice blast fungus Magnaporthe oryzae.</title>
        <authorList>
            <person name="Xue M."/>
            <person name="Yang J."/>
            <person name="Li Z."/>
            <person name="Hu S."/>
            <person name="Yao N."/>
            <person name="Dean R.A."/>
            <person name="Zhao W."/>
            <person name="Shen M."/>
            <person name="Zhang H."/>
            <person name="Li C."/>
            <person name="Liu L."/>
            <person name="Cao L."/>
            <person name="Xu X."/>
            <person name="Xing Y."/>
            <person name="Hsiang T."/>
            <person name="Zhang Z."/>
            <person name="Xu J.R."/>
            <person name="Peng Y.L."/>
        </authorList>
    </citation>
    <scope>NUCLEOTIDE SEQUENCE</scope>
    <source>
        <strain evidence="2">Y34</strain>
    </source>
</reference>
<protein>
    <submittedName>
        <fullName evidence="2">Uncharacterized protein</fullName>
    </submittedName>
</protein>